<reference evidence="2 3" key="1">
    <citation type="submission" date="2024-10" db="EMBL/GenBank/DDBJ databases">
        <title>Updated reference genomes for cyclostephanoid diatoms.</title>
        <authorList>
            <person name="Roberts W.R."/>
            <person name="Alverson A.J."/>
        </authorList>
    </citation>
    <scope>NUCLEOTIDE SEQUENCE [LARGE SCALE GENOMIC DNA]</scope>
    <source>
        <strain evidence="2 3">AJA276-08</strain>
    </source>
</reference>
<keyword evidence="3" id="KW-1185">Reference proteome</keyword>
<evidence type="ECO:0000313" key="2">
    <source>
        <dbReference type="EMBL" id="KAL3803902.1"/>
    </source>
</evidence>
<feature type="compositionally biased region" description="Gly residues" evidence="1">
    <location>
        <begin position="72"/>
        <end position="83"/>
    </location>
</feature>
<dbReference type="EMBL" id="JALLAZ020000104">
    <property type="protein sequence ID" value="KAL3803902.1"/>
    <property type="molecule type" value="Genomic_DNA"/>
</dbReference>
<dbReference type="Gene3D" id="2.102.10.10">
    <property type="entry name" value="Rieske [2Fe-2S] iron-sulphur domain"/>
    <property type="match status" value="1"/>
</dbReference>
<organism evidence="2 3">
    <name type="scientific">Stephanodiscus triporus</name>
    <dbReference type="NCBI Taxonomy" id="2934178"/>
    <lineage>
        <taxon>Eukaryota</taxon>
        <taxon>Sar</taxon>
        <taxon>Stramenopiles</taxon>
        <taxon>Ochrophyta</taxon>
        <taxon>Bacillariophyta</taxon>
        <taxon>Coscinodiscophyceae</taxon>
        <taxon>Thalassiosirophycidae</taxon>
        <taxon>Stephanodiscales</taxon>
        <taxon>Stephanodiscaceae</taxon>
        <taxon>Stephanodiscus</taxon>
    </lineage>
</organism>
<protein>
    <recommendedName>
        <fullName evidence="4">Rieske domain-containing protein</fullName>
    </recommendedName>
</protein>
<comment type="caution">
    <text evidence="2">The sequence shown here is derived from an EMBL/GenBank/DDBJ whole genome shotgun (WGS) entry which is preliminary data.</text>
</comment>
<dbReference type="SUPFAM" id="SSF50022">
    <property type="entry name" value="ISP domain"/>
    <property type="match status" value="1"/>
</dbReference>
<proteinExistence type="predicted"/>
<evidence type="ECO:0000313" key="3">
    <source>
        <dbReference type="Proteomes" id="UP001530315"/>
    </source>
</evidence>
<dbReference type="InterPro" id="IPR036922">
    <property type="entry name" value="Rieske_2Fe-2S_sf"/>
</dbReference>
<name>A0ABD3QUT7_9STRA</name>
<accession>A0ABD3QUT7</accession>
<dbReference type="Proteomes" id="UP001530315">
    <property type="component" value="Unassembled WGS sequence"/>
</dbReference>
<dbReference type="AlphaFoldDB" id="A0ABD3QUT7"/>
<evidence type="ECO:0000256" key="1">
    <source>
        <dbReference type="SAM" id="MobiDB-lite"/>
    </source>
</evidence>
<evidence type="ECO:0008006" key="4">
    <source>
        <dbReference type="Google" id="ProtNLM"/>
    </source>
</evidence>
<feature type="region of interest" description="Disordered" evidence="1">
    <location>
        <begin position="25"/>
        <end position="86"/>
    </location>
</feature>
<sequence>MKRSIAILLLGSSAAVLGFIPASHRTPHRRQQASPSSSSLSMAKRGKGLDVGGAAGGDNRLGRPKSIRGSETRGGGGEGGLKGKGNWIQTTIPSIQSLPREEGVVKVVETGVPALIDRGTNPNGAVSIVNYEDRTYCLSSSCASCKIPLTKAKVLGPNDETGGADARVQCDFCGATYNLRTGSPVREEGGKVLGFLFSGSKATPLPVYGLGERGGKVFINLP</sequence>
<gene>
    <name evidence="2" type="ORF">ACHAW5_010672</name>
</gene>